<evidence type="ECO:0000313" key="4">
    <source>
        <dbReference type="Proteomes" id="UP000719412"/>
    </source>
</evidence>
<feature type="region of interest" description="Disordered" evidence="2">
    <location>
        <begin position="549"/>
        <end position="600"/>
    </location>
</feature>
<keyword evidence="1" id="KW-0175">Coiled coil</keyword>
<evidence type="ECO:0000256" key="2">
    <source>
        <dbReference type="SAM" id="MobiDB-lite"/>
    </source>
</evidence>
<proteinExistence type="predicted"/>
<feature type="compositionally biased region" description="Polar residues" evidence="2">
    <location>
        <begin position="658"/>
        <end position="669"/>
    </location>
</feature>
<feature type="compositionally biased region" description="Low complexity" evidence="2">
    <location>
        <begin position="25"/>
        <end position="37"/>
    </location>
</feature>
<dbReference type="AlphaFoldDB" id="A0A8J6HHE6"/>
<feature type="compositionally biased region" description="Acidic residues" evidence="2">
    <location>
        <begin position="570"/>
        <end position="586"/>
    </location>
</feature>
<accession>A0A8J6HHE6</accession>
<organism evidence="3 4">
    <name type="scientific">Tenebrio molitor</name>
    <name type="common">Yellow mealworm beetle</name>
    <dbReference type="NCBI Taxonomy" id="7067"/>
    <lineage>
        <taxon>Eukaryota</taxon>
        <taxon>Metazoa</taxon>
        <taxon>Ecdysozoa</taxon>
        <taxon>Arthropoda</taxon>
        <taxon>Hexapoda</taxon>
        <taxon>Insecta</taxon>
        <taxon>Pterygota</taxon>
        <taxon>Neoptera</taxon>
        <taxon>Endopterygota</taxon>
        <taxon>Coleoptera</taxon>
        <taxon>Polyphaga</taxon>
        <taxon>Cucujiformia</taxon>
        <taxon>Tenebrionidae</taxon>
        <taxon>Tenebrio</taxon>
    </lineage>
</organism>
<feature type="region of interest" description="Disordered" evidence="2">
    <location>
        <begin position="1"/>
        <end position="47"/>
    </location>
</feature>
<feature type="region of interest" description="Disordered" evidence="2">
    <location>
        <begin position="646"/>
        <end position="669"/>
    </location>
</feature>
<feature type="coiled-coil region" evidence="1">
    <location>
        <begin position="57"/>
        <end position="284"/>
    </location>
</feature>
<reference evidence="3" key="2">
    <citation type="submission" date="2021-08" db="EMBL/GenBank/DDBJ databases">
        <authorList>
            <person name="Eriksson T."/>
        </authorList>
    </citation>
    <scope>NUCLEOTIDE SEQUENCE</scope>
    <source>
        <strain evidence="3">Stoneville</strain>
        <tissue evidence="3">Whole head</tissue>
    </source>
</reference>
<comment type="caution">
    <text evidence="3">The sequence shown here is derived from an EMBL/GenBank/DDBJ whole genome shotgun (WGS) entry which is preliminary data.</text>
</comment>
<sequence>MGNTRSATENEQPDIWWDNKPMNPPENEAAAASPSESKTARQRRMKEELDQFKLDLARKHEKRREFIREKRREMEELREEVKRLKQENDELKANRGLTCATNDLEDIRRKNLELKVTITKLQSDLQDLSSEVVNFEKEREDYKAHVVALKDVVSVSKQMLMMREAQLTELREKMKEIEASLAERELTALSQDLRAEYEKQLQNIRNLRAVYEERQRVAAKEKEGMRNVLDEVKKELQEERDKNRELGETIERLEEENSSKYDEIKNLESNLGLTKAECRQYQAELSVINQLFSQILLGFNNNQEIDIEKLIKLLEENHHLLQDIAINEDSNQVSALPKILLDLVSEVNDSKDTNEEEEEVEEAPKANPESQISHQLNSASEIVENLPKVWKVLIELLSHQSAPVSTEDPKNPCYKVVETPKGPHLVLSVSQTFIRLKDLILEKKSLERETCRLKQLNNHLEGRMQEQEKRLELVSTELSETWHVVGKLQKKHQLLHTQEKILRYELAQKRKLLTELKVELEYSREKWQEAREKNSNTEKQWEQLRIEFASRKSGGGDDSNNSVESGYSDDKEECSSEDEPGYETDVSETNQKQDLEEKSVDEVLSAREERLMRLESQCSSLVQQVTNTTTRSEAIVNKLDALHEIYGEEPRRDDPSGLGSSTDGGRSPE</sequence>
<name>A0A8J6HHE6_TENMO</name>
<feature type="compositionally biased region" description="Polar residues" evidence="2">
    <location>
        <begin position="1"/>
        <end position="10"/>
    </location>
</feature>
<feature type="compositionally biased region" description="Basic and acidic residues" evidence="2">
    <location>
        <begin position="646"/>
        <end position="655"/>
    </location>
</feature>
<gene>
    <name evidence="3" type="ORF">GEV33_008091</name>
</gene>
<reference evidence="3" key="1">
    <citation type="journal article" date="2020" name="J Insects Food Feed">
        <title>The yellow mealworm (Tenebrio molitor) genome: a resource for the emerging insects as food and feed industry.</title>
        <authorList>
            <person name="Eriksson T."/>
            <person name="Andere A."/>
            <person name="Kelstrup H."/>
            <person name="Emery V."/>
            <person name="Picard C."/>
        </authorList>
    </citation>
    <scope>NUCLEOTIDE SEQUENCE</scope>
    <source>
        <strain evidence="3">Stoneville</strain>
        <tissue evidence="3">Whole head</tissue>
    </source>
</reference>
<dbReference type="EMBL" id="JABDTM020024010">
    <property type="protein sequence ID" value="KAH0814699.1"/>
    <property type="molecule type" value="Genomic_DNA"/>
</dbReference>
<evidence type="ECO:0000256" key="1">
    <source>
        <dbReference type="SAM" id="Coils"/>
    </source>
</evidence>
<dbReference type="Proteomes" id="UP000719412">
    <property type="component" value="Unassembled WGS sequence"/>
</dbReference>
<protein>
    <submittedName>
        <fullName evidence="3">Uncharacterized protein</fullName>
    </submittedName>
</protein>
<evidence type="ECO:0000313" key="3">
    <source>
        <dbReference type="EMBL" id="KAH0814699.1"/>
    </source>
</evidence>
<feature type="compositionally biased region" description="Basic and acidic residues" evidence="2">
    <location>
        <begin position="591"/>
        <end position="600"/>
    </location>
</feature>
<keyword evidence="4" id="KW-1185">Reference proteome</keyword>
<feature type="region of interest" description="Disordered" evidence="2">
    <location>
        <begin position="350"/>
        <end position="373"/>
    </location>
</feature>